<dbReference type="OrthoDB" id="8954335at2759"/>
<dbReference type="Gene3D" id="3.40.50.300">
    <property type="entry name" value="P-loop containing nucleotide triphosphate hydrolases"/>
    <property type="match status" value="1"/>
</dbReference>
<dbReference type="EMBL" id="CAMKVN010002388">
    <property type="protein sequence ID" value="CAI2180852.1"/>
    <property type="molecule type" value="Genomic_DNA"/>
</dbReference>
<evidence type="ECO:0000259" key="2">
    <source>
        <dbReference type="Pfam" id="PF04548"/>
    </source>
</evidence>
<proteinExistence type="predicted"/>
<feature type="domain" description="AIG1-type G" evidence="2">
    <location>
        <begin position="6"/>
        <end position="122"/>
    </location>
</feature>
<sequence length="183" mass="20558">MSEQNSVVLFGLTGTGKSTISNMLIQGDIHDEKNAFKVNDAAVGVSFNINCSSNEKFIVYDTIGVGEPFDGTVPHQKAVNELRNYFSTCQVPLNYIAYVKKKGRITDDDHKQFKILKEIFEGDYPIIPVDFPWSEDDDESDAVNNGYKRSLSLQHLIVELSNLSVRPNQEQQLLSKSAHDCRI</sequence>
<keyword evidence="1" id="KW-0547">Nucleotide-binding</keyword>
<evidence type="ECO:0000256" key="1">
    <source>
        <dbReference type="ARBA" id="ARBA00022741"/>
    </source>
</evidence>
<name>A0A9W4STC5_9GLOM</name>
<dbReference type="AlphaFoldDB" id="A0A9W4STC5"/>
<keyword evidence="4" id="KW-1185">Reference proteome</keyword>
<dbReference type="SUPFAM" id="SSF52540">
    <property type="entry name" value="P-loop containing nucleoside triphosphate hydrolases"/>
    <property type="match status" value="1"/>
</dbReference>
<dbReference type="InterPro" id="IPR006703">
    <property type="entry name" value="G_AIG1"/>
</dbReference>
<comment type="caution">
    <text evidence="3">The sequence shown here is derived from an EMBL/GenBank/DDBJ whole genome shotgun (WGS) entry which is preliminary data.</text>
</comment>
<protein>
    <submittedName>
        <fullName evidence="3">6436_t:CDS:1</fullName>
    </submittedName>
</protein>
<dbReference type="GO" id="GO:0005525">
    <property type="term" value="F:GTP binding"/>
    <property type="evidence" value="ECO:0007669"/>
    <property type="project" value="InterPro"/>
</dbReference>
<dbReference type="Proteomes" id="UP001153678">
    <property type="component" value="Unassembled WGS sequence"/>
</dbReference>
<evidence type="ECO:0000313" key="3">
    <source>
        <dbReference type="EMBL" id="CAI2180852.1"/>
    </source>
</evidence>
<organism evidence="3 4">
    <name type="scientific">Funneliformis geosporum</name>
    <dbReference type="NCBI Taxonomy" id="1117311"/>
    <lineage>
        <taxon>Eukaryota</taxon>
        <taxon>Fungi</taxon>
        <taxon>Fungi incertae sedis</taxon>
        <taxon>Mucoromycota</taxon>
        <taxon>Glomeromycotina</taxon>
        <taxon>Glomeromycetes</taxon>
        <taxon>Glomerales</taxon>
        <taxon>Glomeraceae</taxon>
        <taxon>Funneliformis</taxon>
    </lineage>
</organism>
<dbReference type="Pfam" id="PF04548">
    <property type="entry name" value="AIG1"/>
    <property type="match status" value="1"/>
</dbReference>
<evidence type="ECO:0000313" key="4">
    <source>
        <dbReference type="Proteomes" id="UP001153678"/>
    </source>
</evidence>
<accession>A0A9W4STC5</accession>
<reference evidence="3" key="1">
    <citation type="submission" date="2022-08" db="EMBL/GenBank/DDBJ databases">
        <authorList>
            <person name="Kallberg Y."/>
            <person name="Tangrot J."/>
            <person name="Rosling A."/>
        </authorList>
    </citation>
    <scope>NUCLEOTIDE SEQUENCE</scope>
    <source>
        <strain evidence="3">Wild A</strain>
    </source>
</reference>
<gene>
    <name evidence="3" type="ORF">FWILDA_LOCUS9788</name>
</gene>
<dbReference type="InterPro" id="IPR027417">
    <property type="entry name" value="P-loop_NTPase"/>
</dbReference>